<reference evidence="1 2" key="1">
    <citation type="submission" date="2016-12" db="EMBL/GenBank/DDBJ databases">
        <title>The draft genome sequence of Actinophytocola xinjiangensis.</title>
        <authorList>
            <person name="Wang W."/>
            <person name="Yuan L."/>
        </authorList>
    </citation>
    <scope>NUCLEOTIDE SEQUENCE [LARGE SCALE GENOMIC DNA]</scope>
    <source>
        <strain evidence="1 2">CGMCC 4.4663</strain>
    </source>
</reference>
<dbReference type="Proteomes" id="UP000185696">
    <property type="component" value="Unassembled WGS sequence"/>
</dbReference>
<dbReference type="AlphaFoldDB" id="A0A7Z1AUD0"/>
<proteinExistence type="predicted"/>
<keyword evidence="2" id="KW-1185">Reference proteome</keyword>
<sequence>MQSEVRAPDERPYGQVPEYDSNISVLAGGGAALRLGARVLPLRRWMSMRHSLVGAEIGVTASLLDQLPVRPAAVIVVAPEVDAAAVVDRLLSAAYGMLGSDTETDALTLGITSPEAVRSGTAGGLAMYNLHRESLPEALVEAVTAGRRCGLTTVRGNCVLLLQRFVPASASAVVHARPERDRPVRVDGRWGLTEASSPSDVFEVPPDGGAISERLAWKPTAHVVAHGGTHTVNLPAGLRYRYSLGRATVRQLAGLSRDAALTAGRPLSLDIAVTRTGPVVLRCRPAVG</sequence>
<dbReference type="RefSeq" id="WP_075137257.1">
    <property type="nucleotide sequence ID" value="NZ_MSIF01000025.1"/>
</dbReference>
<gene>
    <name evidence="1" type="ORF">BLA60_34525</name>
</gene>
<organism evidence="1 2">
    <name type="scientific">Actinophytocola xinjiangensis</name>
    <dbReference type="NCBI Taxonomy" id="485602"/>
    <lineage>
        <taxon>Bacteria</taxon>
        <taxon>Bacillati</taxon>
        <taxon>Actinomycetota</taxon>
        <taxon>Actinomycetes</taxon>
        <taxon>Pseudonocardiales</taxon>
        <taxon>Pseudonocardiaceae</taxon>
    </lineage>
</organism>
<accession>A0A7Z1AUD0</accession>
<name>A0A7Z1AUD0_9PSEU</name>
<evidence type="ECO:0000313" key="2">
    <source>
        <dbReference type="Proteomes" id="UP000185696"/>
    </source>
</evidence>
<protein>
    <submittedName>
        <fullName evidence="1">Uncharacterized protein</fullName>
    </submittedName>
</protein>
<evidence type="ECO:0000313" key="1">
    <source>
        <dbReference type="EMBL" id="OLF05897.1"/>
    </source>
</evidence>
<dbReference type="OrthoDB" id="9824427at2"/>
<dbReference type="EMBL" id="MSIF01000025">
    <property type="protein sequence ID" value="OLF05897.1"/>
    <property type="molecule type" value="Genomic_DNA"/>
</dbReference>
<comment type="caution">
    <text evidence="1">The sequence shown here is derived from an EMBL/GenBank/DDBJ whole genome shotgun (WGS) entry which is preliminary data.</text>
</comment>